<dbReference type="AlphaFoldDB" id="D4B5A5"/>
<feature type="signal peptide" evidence="1">
    <location>
        <begin position="1"/>
        <end position="25"/>
    </location>
</feature>
<dbReference type="HOGENOM" id="CLU_752217_0_0_1"/>
<dbReference type="InterPro" id="IPR058645">
    <property type="entry name" value="NTF2-like_dom_7"/>
</dbReference>
<dbReference type="RefSeq" id="XP_003010139.1">
    <property type="nucleotide sequence ID" value="XM_003010093.1"/>
</dbReference>
<reference evidence="4" key="1">
    <citation type="journal article" date="2011" name="Genome Biol.">
        <title>Comparative and functional genomics provide insights into the pathogenicity of dermatophytic fungi.</title>
        <authorList>
            <person name="Burmester A."/>
            <person name="Shelest E."/>
            <person name="Gloeckner G."/>
            <person name="Heddergott C."/>
            <person name="Schindler S."/>
            <person name="Staib P."/>
            <person name="Heidel A."/>
            <person name="Felder M."/>
            <person name="Petzold A."/>
            <person name="Szafranski K."/>
            <person name="Feuermann M."/>
            <person name="Pedruzzi I."/>
            <person name="Priebe S."/>
            <person name="Groth M."/>
            <person name="Winkler R."/>
            <person name="Li W."/>
            <person name="Kniemeyer O."/>
            <person name="Schroeckh V."/>
            <person name="Hertweck C."/>
            <person name="Hube B."/>
            <person name="White T.C."/>
            <person name="Platzer M."/>
            <person name="Guthke R."/>
            <person name="Heitman J."/>
            <person name="Woestemeyer J."/>
            <person name="Zipfel P.F."/>
            <person name="Monod M."/>
            <person name="Brakhage A.A."/>
        </authorList>
    </citation>
    <scope>NUCLEOTIDE SEQUENCE [LARGE SCALE GENOMIC DNA]</scope>
    <source>
        <strain evidence="4">ATCC MYA-4681 / CBS 112371</strain>
    </source>
</reference>
<protein>
    <recommendedName>
        <fullName evidence="2">NTF2-like domain-containing protein</fullName>
    </recommendedName>
</protein>
<evidence type="ECO:0000313" key="3">
    <source>
        <dbReference type="EMBL" id="EFE29499.1"/>
    </source>
</evidence>
<comment type="caution">
    <text evidence="3">The sequence shown here is derived from an EMBL/GenBank/DDBJ whole genome shotgun (WGS) entry which is preliminary data.</text>
</comment>
<proteinExistence type="predicted"/>
<dbReference type="GeneID" id="9525407"/>
<dbReference type="EMBL" id="ABSU01000038">
    <property type="protein sequence ID" value="EFE29499.1"/>
    <property type="molecule type" value="Genomic_DNA"/>
</dbReference>
<keyword evidence="1" id="KW-0732">Signal</keyword>
<dbReference type="KEGG" id="abe:ARB_03645"/>
<evidence type="ECO:0000256" key="1">
    <source>
        <dbReference type="SAM" id="SignalP"/>
    </source>
</evidence>
<accession>D4B5A5</accession>
<organism evidence="3 4">
    <name type="scientific">Arthroderma benhamiae (strain ATCC MYA-4681 / CBS 112371)</name>
    <name type="common">Trichophyton mentagrophytes</name>
    <dbReference type="NCBI Taxonomy" id="663331"/>
    <lineage>
        <taxon>Eukaryota</taxon>
        <taxon>Fungi</taxon>
        <taxon>Dikarya</taxon>
        <taxon>Ascomycota</taxon>
        <taxon>Pezizomycotina</taxon>
        <taxon>Eurotiomycetes</taxon>
        <taxon>Eurotiomycetidae</taxon>
        <taxon>Onygenales</taxon>
        <taxon>Arthrodermataceae</taxon>
        <taxon>Trichophyton</taxon>
    </lineage>
</organism>
<feature type="chain" id="PRO_5003053784" description="NTF2-like domain-containing protein" evidence="1">
    <location>
        <begin position="26"/>
        <end position="368"/>
    </location>
</feature>
<evidence type="ECO:0000313" key="4">
    <source>
        <dbReference type="Proteomes" id="UP000008866"/>
    </source>
</evidence>
<gene>
    <name evidence="3" type="ORF">ARB_03645</name>
</gene>
<evidence type="ECO:0000259" key="2">
    <source>
        <dbReference type="Pfam" id="PF26534"/>
    </source>
</evidence>
<sequence length="368" mass="41764">MQNMGHKSIISVFALLVLFLSVALFEKLEFSVSLNSGRSHEPVPTEAPKNQCLTRAEAEVILQKWIDVKVSRKHDQQHELFDESFRLFSESQNSVNGGRMAVTVGMWQTEERANPRIQVSLPVFYNRNELFTHFNENDLSAAGGIIDVMAWDHGCHSIAFRFTLHAESRPGMLPTAGVAFITLDPNTHRVKDVYEEFNNIEWLRGHSSCPKTVIESDPHKGISRRLHARANLVHLDEIEISCILPNHQLANLTGTHGSKVYNYIPTKHTRPAIQQNARWLWSKPPEQPIADTYLPSPRSLILNVPALDQLQLQLQLRRGISTHIRSRQRTRRHEIPLPRLGMSSLRARQANASYAAGRRSACFSIKQG</sequence>
<dbReference type="Pfam" id="PF26534">
    <property type="entry name" value="NTF2_7"/>
    <property type="match status" value="1"/>
</dbReference>
<feature type="domain" description="NTF2-like" evidence="2">
    <location>
        <begin position="51"/>
        <end position="204"/>
    </location>
</feature>
<keyword evidence="4" id="KW-1185">Reference proteome</keyword>
<dbReference type="Proteomes" id="UP000008866">
    <property type="component" value="Unassembled WGS sequence"/>
</dbReference>
<name>D4B5A5_ARTBC</name>
<dbReference type="eggNOG" id="ENOG502RAYH">
    <property type="taxonomic scope" value="Eukaryota"/>
</dbReference>